<dbReference type="CDD" id="cd00067">
    <property type="entry name" value="GAL4"/>
    <property type="match status" value="1"/>
</dbReference>
<keyword evidence="6" id="KW-1185">Reference proteome</keyword>
<dbReference type="Gene3D" id="4.10.240.10">
    <property type="entry name" value="Zn(2)-C6 fungal-type DNA-binding domain"/>
    <property type="match status" value="1"/>
</dbReference>
<dbReference type="CDD" id="cd12148">
    <property type="entry name" value="fungal_TF_MHR"/>
    <property type="match status" value="1"/>
</dbReference>
<dbReference type="SMART" id="SM00066">
    <property type="entry name" value="GAL4"/>
    <property type="match status" value="1"/>
</dbReference>
<evidence type="ECO:0000256" key="3">
    <source>
        <dbReference type="SAM" id="MobiDB-lite"/>
    </source>
</evidence>
<dbReference type="InterPro" id="IPR001138">
    <property type="entry name" value="Zn2Cys6_DnaBD"/>
</dbReference>
<dbReference type="Proteomes" id="UP000799429">
    <property type="component" value="Unassembled WGS sequence"/>
</dbReference>
<accession>A0A9P4S1F8</accession>
<feature type="compositionally biased region" description="Basic and acidic residues" evidence="3">
    <location>
        <begin position="93"/>
        <end position="103"/>
    </location>
</feature>
<evidence type="ECO:0000256" key="2">
    <source>
        <dbReference type="ARBA" id="ARBA00023242"/>
    </source>
</evidence>
<dbReference type="PROSITE" id="PS00463">
    <property type="entry name" value="ZN2_CY6_FUNGAL_1"/>
    <property type="match status" value="1"/>
</dbReference>
<dbReference type="GO" id="GO:0000981">
    <property type="term" value="F:DNA-binding transcription factor activity, RNA polymerase II-specific"/>
    <property type="evidence" value="ECO:0007669"/>
    <property type="project" value="InterPro"/>
</dbReference>
<dbReference type="InterPro" id="IPR050613">
    <property type="entry name" value="Sec_Metabolite_Reg"/>
</dbReference>
<comment type="caution">
    <text evidence="5">The sequence shown here is derived from an EMBL/GenBank/DDBJ whole genome shotgun (WGS) entry which is preliminary data.</text>
</comment>
<dbReference type="GO" id="GO:0008270">
    <property type="term" value="F:zinc ion binding"/>
    <property type="evidence" value="ECO:0007669"/>
    <property type="project" value="InterPro"/>
</dbReference>
<proteinExistence type="predicted"/>
<dbReference type="PROSITE" id="PS50048">
    <property type="entry name" value="ZN2_CY6_FUNGAL_2"/>
    <property type="match status" value="1"/>
</dbReference>
<protein>
    <recommendedName>
        <fullName evidence="4">Zn(2)-C6 fungal-type domain-containing protein</fullName>
    </recommendedName>
</protein>
<keyword evidence="2" id="KW-0539">Nucleus</keyword>
<dbReference type="EMBL" id="MU006117">
    <property type="protein sequence ID" value="KAF2834548.1"/>
    <property type="molecule type" value="Genomic_DNA"/>
</dbReference>
<dbReference type="Pfam" id="PF00172">
    <property type="entry name" value="Zn_clus"/>
    <property type="match status" value="1"/>
</dbReference>
<feature type="domain" description="Zn(2)-C6 fungal-type" evidence="4">
    <location>
        <begin position="19"/>
        <end position="51"/>
    </location>
</feature>
<name>A0A9P4S1F8_9PEZI</name>
<dbReference type="PANTHER" id="PTHR31001">
    <property type="entry name" value="UNCHARACTERIZED TRANSCRIPTIONAL REGULATORY PROTEIN"/>
    <property type="match status" value="1"/>
</dbReference>
<evidence type="ECO:0000313" key="6">
    <source>
        <dbReference type="Proteomes" id="UP000799429"/>
    </source>
</evidence>
<dbReference type="GO" id="GO:0005634">
    <property type="term" value="C:nucleus"/>
    <property type="evidence" value="ECO:0007669"/>
    <property type="project" value="UniProtKB-SubCell"/>
</dbReference>
<reference evidence="5" key="1">
    <citation type="journal article" date="2020" name="Stud. Mycol.">
        <title>101 Dothideomycetes genomes: a test case for predicting lifestyles and emergence of pathogens.</title>
        <authorList>
            <person name="Haridas S."/>
            <person name="Albert R."/>
            <person name="Binder M."/>
            <person name="Bloem J."/>
            <person name="Labutti K."/>
            <person name="Salamov A."/>
            <person name="Andreopoulos B."/>
            <person name="Baker S."/>
            <person name="Barry K."/>
            <person name="Bills G."/>
            <person name="Bluhm B."/>
            <person name="Cannon C."/>
            <person name="Castanera R."/>
            <person name="Culley D."/>
            <person name="Daum C."/>
            <person name="Ezra D."/>
            <person name="Gonzalez J."/>
            <person name="Henrissat B."/>
            <person name="Kuo A."/>
            <person name="Liang C."/>
            <person name="Lipzen A."/>
            <person name="Lutzoni F."/>
            <person name="Magnuson J."/>
            <person name="Mondo S."/>
            <person name="Nolan M."/>
            <person name="Ohm R."/>
            <person name="Pangilinan J."/>
            <person name="Park H.-J."/>
            <person name="Ramirez L."/>
            <person name="Alfaro M."/>
            <person name="Sun H."/>
            <person name="Tritt A."/>
            <person name="Yoshinaga Y."/>
            <person name="Zwiers L.-H."/>
            <person name="Turgeon B."/>
            <person name="Goodwin S."/>
            <person name="Spatafora J."/>
            <person name="Crous P."/>
            <person name="Grigoriev I."/>
        </authorList>
    </citation>
    <scope>NUCLEOTIDE SEQUENCE</scope>
    <source>
        <strain evidence="5">CBS 101060</strain>
    </source>
</reference>
<sequence length="759" mass="86530">MSLEVQKHSSHRRNGKLQSCEPCRKGKIRCDHVLPTCGRCARRRKFQQCVYHPAPMTRQRLLVNDALTPASPPSTARSMTTQSITSTLASPDNVRDVSNDARSDGVSNTWVSRPRRSSAPPEYGLEAALRMDNAQCSRTGNKAYISNSKVLGSVWSGLDSHHPSSNFTMHTRLGFLGSTSYSAIIQEQQTTLGLREPEMECEPGKPRHVDREQIQRGAKLLAMLKDLPMFTRFHKRWFAMSHGLIVKEPMVQIWADGIWDKYRTILENQDQKALISLSEHLWKNSRTPIIVDSSIPPREWLLMCTGEGLRWEVVGIIFCLVGDCLMNLPDWDPMLIDNDVRKIDRKRLANTMSEASDDIVTFCQWDCVLDDLVIWLMNENALLISTVKGDASYYLWKRLTEFKGAMIVLGYHQEIKVDKNTPFYLVELRKKTFCQAYGGDKFRATFLGRPPMLSKRYCLIQPPLDLTDKQLFAEGAELEEALASLDSEGWNRTGKLQRLTWTRVMLRNALIREDILEISLGVNVSKDEIISRAQQIKKNARNDWSRLPEFLRQHTFDADWDDRVAPLTNMWHLIIRLEYKYNSFLLERALVKKAGFIPGELTAVAHSIFKDVLLVSTRRDILQEFQLDVTGILWQYGLPCAAVLAFELLRQEHTRGSLTSPLPRSELIQDLSVFIAFLGTIAPTDSNKVIYEHGRAALKRILDKILAPTPNPPSLVLQAPEQMNADPYMPYALGNDADFLQWLDNMEWEKGSFSGFTSS</sequence>
<organism evidence="5 6">
    <name type="scientific">Patellaria atrata CBS 101060</name>
    <dbReference type="NCBI Taxonomy" id="1346257"/>
    <lineage>
        <taxon>Eukaryota</taxon>
        <taxon>Fungi</taxon>
        <taxon>Dikarya</taxon>
        <taxon>Ascomycota</taxon>
        <taxon>Pezizomycotina</taxon>
        <taxon>Dothideomycetes</taxon>
        <taxon>Dothideomycetes incertae sedis</taxon>
        <taxon>Patellariales</taxon>
        <taxon>Patellariaceae</taxon>
        <taxon>Patellaria</taxon>
    </lineage>
</organism>
<dbReference type="OrthoDB" id="4898680at2759"/>
<evidence type="ECO:0000256" key="1">
    <source>
        <dbReference type="ARBA" id="ARBA00004123"/>
    </source>
</evidence>
<evidence type="ECO:0000313" key="5">
    <source>
        <dbReference type="EMBL" id="KAF2834548.1"/>
    </source>
</evidence>
<gene>
    <name evidence="5" type="ORF">M501DRAFT_1009108</name>
</gene>
<comment type="subcellular location">
    <subcellularLocation>
        <location evidence="1">Nucleus</location>
    </subcellularLocation>
</comment>
<dbReference type="InterPro" id="IPR036864">
    <property type="entry name" value="Zn2-C6_fun-type_DNA-bd_sf"/>
</dbReference>
<dbReference type="PANTHER" id="PTHR31001:SF40">
    <property type="entry name" value="ZN(II)2CYS6 TRANSCRIPTION FACTOR (EUROFUNG)"/>
    <property type="match status" value="1"/>
</dbReference>
<dbReference type="AlphaFoldDB" id="A0A9P4S1F8"/>
<feature type="region of interest" description="Disordered" evidence="3">
    <location>
        <begin position="90"/>
        <end position="121"/>
    </location>
</feature>
<evidence type="ECO:0000259" key="4">
    <source>
        <dbReference type="PROSITE" id="PS50048"/>
    </source>
</evidence>
<dbReference type="SUPFAM" id="SSF57701">
    <property type="entry name" value="Zn2/Cys6 DNA-binding domain"/>
    <property type="match status" value="1"/>
</dbReference>